<keyword evidence="7" id="KW-0511">Multifunctional enzyme</keyword>
<feature type="compositionally biased region" description="Pro residues" evidence="8">
    <location>
        <begin position="315"/>
        <end position="329"/>
    </location>
</feature>
<dbReference type="InterPro" id="IPR036477">
    <property type="entry name" value="Formyl_transf_N_sf"/>
</dbReference>
<dbReference type="Pfam" id="PF00551">
    <property type="entry name" value="Formyl_trans_N"/>
    <property type="match status" value="1"/>
</dbReference>
<evidence type="ECO:0000259" key="11">
    <source>
        <dbReference type="Pfam" id="PF02911"/>
    </source>
</evidence>
<dbReference type="SUPFAM" id="SSF53328">
    <property type="entry name" value="Formyltransferase"/>
    <property type="match status" value="1"/>
</dbReference>
<dbReference type="InterPro" id="IPR001509">
    <property type="entry name" value="Epimerase_deHydtase"/>
</dbReference>
<accession>A0ABQ0GPW2</accession>
<dbReference type="InterPro" id="IPR011034">
    <property type="entry name" value="Formyl_transferase-like_C_sf"/>
</dbReference>
<keyword evidence="6" id="KW-0046">Antibiotic resistance</keyword>
<sequence length="771" mass="84545">MAGSNPGQLSAVVFAYHDVGVRCLGTLLARGIRVSLVVTHIDDPSETRWFCSVAEFSQDHGIPFIQATNNPKTDNDLVARVASLQPDFIFSFYFRNILPVSLLSLASRGAYNMHGSLLPKYRGRAPVNWAILRGETETGVTLHEMVSKPDAGAIVAQSDPIPILPDDTAHQVFQKVTAAAEQTLWNVLPLLKEGRTPRRENKLSEGSYFKGRKPEDGMIDWACSAVEVYNLHRAVAPPHYPGAWTLVSGRKYTIGKARLGPCASQPTQKGLGLDIVDDRILGRCSDGRTIDIHELLDENGNIVAPTALREVLQPSPAPEPIPDGPPPSLSDPQSTVKKRIVILGVDGFIGHHLARRILSDAAYKDWVIYGLDLTDRHLCTCPLVQSHLTRLESGSSANHHGGRLFFRQGDMLSESKWVDEQIRNSDVVLPLAGIARPQAYINNPLSIFEVDFAAQIPIIEACVRYNKRLIFPSTSEVYGNPLSSYVHMAGLDGARSRPGILLDNGGSCEMDADESPLIYGPTSKSRWIYATCKQLLDRIIHAHGIQNGLDYTIFRPFNWFGPGLDDVPPPASPDSSHSETGPSAVRKTDTERTSDGNGAIGGNTVRVTTQFLRQILSGEDIVLCNGGAQRRTFTYIDDGIDALLKIIDNKGGVASGKIYNIGGRTESNNCSIRELGEMMLRLYSEHQTRHHGPAHGASGEVKRGKLRSRLVEMSGEEVYGQGYQDVDNRVPEIRKTCEELGWQPLTPLEEGLRKFINVAVAASHKDEDIAV</sequence>
<dbReference type="InterPro" id="IPR002376">
    <property type="entry name" value="Formyl_transf_N"/>
</dbReference>
<evidence type="ECO:0000256" key="8">
    <source>
        <dbReference type="SAM" id="MobiDB-lite"/>
    </source>
</evidence>
<evidence type="ECO:0000256" key="6">
    <source>
        <dbReference type="ARBA" id="ARBA00023251"/>
    </source>
</evidence>
<feature type="domain" description="Formyl transferase C-terminal" evidence="11">
    <location>
        <begin position="213"/>
        <end position="305"/>
    </location>
</feature>
<keyword evidence="1" id="KW-0444">Lipid biosynthesis</keyword>
<dbReference type="EMBL" id="BAAFSV010000005">
    <property type="protein sequence ID" value="GAB1319772.1"/>
    <property type="molecule type" value="Genomic_DNA"/>
</dbReference>
<dbReference type="PANTHER" id="PTHR43245">
    <property type="entry name" value="BIFUNCTIONAL POLYMYXIN RESISTANCE PROTEIN ARNA"/>
    <property type="match status" value="1"/>
</dbReference>
<evidence type="ECO:0000259" key="9">
    <source>
        <dbReference type="Pfam" id="PF00551"/>
    </source>
</evidence>
<evidence type="ECO:0008006" key="14">
    <source>
        <dbReference type="Google" id="ProtNLM"/>
    </source>
</evidence>
<evidence type="ECO:0000256" key="1">
    <source>
        <dbReference type="ARBA" id="ARBA00022516"/>
    </source>
</evidence>
<keyword evidence="3" id="KW-0448">Lipopolysaccharide biosynthesis</keyword>
<dbReference type="Pfam" id="PF01370">
    <property type="entry name" value="Epimerase"/>
    <property type="match status" value="2"/>
</dbReference>
<keyword evidence="2" id="KW-0441">Lipid A biosynthesis</keyword>
<dbReference type="Pfam" id="PF02911">
    <property type="entry name" value="Formyl_trans_C"/>
    <property type="match status" value="1"/>
</dbReference>
<evidence type="ECO:0000259" key="10">
    <source>
        <dbReference type="Pfam" id="PF01370"/>
    </source>
</evidence>
<proteinExistence type="predicted"/>
<evidence type="ECO:0000256" key="5">
    <source>
        <dbReference type="ARBA" id="ARBA00023098"/>
    </source>
</evidence>
<reference evidence="12 13" key="1">
    <citation type="submission" date="2024-09" db="EMBL/GenBank/DDBJ databases">
        <title>Itraconazole resistance in Madurella fahalii resulting from another homologue of gene encoding cytochrome P450 14-alpha sterol demethylase (CYP51).</title>
        <authorList>
            <person name="Yoshioka I."/>
            <person name="Fahal A.H."/>
            <person name="Kaneko S."/>
            <person name="Yaguchi T."/>
        </authorList>
    </citation>
    <scope>NUCLEOTIDE SEQUENCE [LARGE SCALE GENOMIC DNA]</scope>
    <source>
        <strain evidence="12 13">IFM 68171</strain>
    </source>
</reference>
<organism evidence="12 13">
    <name type="scientific">Madurella fahalii</name>
    <dbReference type="NCBI Taxonomy" id="1157608"/>
    <lineage>
        <taxon>Eukaryota</taxon>
        <taxon>Fungi</taxon>
        <taxon>Dikarya</taxon>
        <taxon>Ascomycota</taxon>
        <taxon>Pezizomycotina</taxon>
        <taxon>Sordariomycetes</taxon>
        <taxon>Sordariomycetidae</taxon>
        <taxon>Sordariales</taxon>
        <taxon>Sordariales incertae sedis</taxon>
        <taxon>Madurella</taxon>
    </lineage>
</organism>
<dbReference type="InterPro" id="IPR005793">
    <property type="entry name" value="Formyl_trans_C"/>
</dbReference>
<feature type="domain" description="NAD-dependent epimerase/dehydratase" evidence="10">
    <location>
        <begin position="340"/>
        <end position="563"/>
    </location>
</feature>
<dbReference type="SUPFAM" id="SSF50486">
    <property type="entry name" value="FMT C-terminal domain-like"/>
    <property type="match status" value="1"/>
</dbReference>
<keyword evidence="5" id="KW-0443">Lipid metabolism</keyword>
<evidence type="ECO:0000256" key="2">
    <source>
        <dbReference type="ARBA" id="ARBA00022556"/>
    </source>
</evidence>
<evidence type="ECO:0000256" key="3">
    <source>
        <dbReference type="ARBA" id="ARBA00022985"/>
    </source>
</evidence>
<evidence type="ECO:0000256" key="7">
    <source>
        <dbReference type="ARBA" id="ARBA00023268"/>
    </source>
</evidence>
<dbReference type="GeneID" id="98180724"/>
<feature type="region of interest" description="Disordered" evidence="8">
    <location>
        <begin position="313"/>
        <end position="333"/>
    </location>
</feature>
<protein>
    <recommendedName>
        <fullName evidence="14">Bifunctional polymyxin resistance protein ArnA</fullName>
    </recommendedName>
</protein>
<evidence type="ECO:0000313" key="13">
    <source>
        <dbReference type="Proteomes" id="UP001628179"/>
    </source>
</evidence>
<evidence type="ECO:0000313" key="12">
    <source>
        <dbReference type="EMBL" id="GAB1319772.1"/>
    </source>
</evidence>
<feature type="domain" description="Formyl transferase N-terminal" evidence="9">
    <location>
        <begin position="66"/>
        <end position="187"/>
    </location>
</feature>
<feature type="domain" description="NAD-dependent epimerase/dehydratase" evidence="10">
    <location>
        <begin position="606"/>
        <end position="662"/>
    </location>
</feature>
<comment type="caution">
    <text evidence="12">The sequence shown here is derived from an EMBL/GenBank/DDBJ whole genome shotgun (WGS) entry which is preliminary data.</text>
</comment>
<dbReference type="NCBIfam" id="NF005414">
    <property type="entry name" value="PRK06988.1"/>
    <property type="match status" value="1"/>
</dbReference>
<feature type="region of interest" description="Disordered" evidence="8">
    <location>
        <begin position="565"/>
        <end position="603"/>
    </location>
</feature>
<dbReference type="SUPFAM" id="SSF51735">
    <property type="entry name" value="NAD(P)-binding Rossmann-fold domains"/>
    <property type="match status" value="1"/>
</dbReference>
<gene>
    <name evidence="12" type="ORF">MFIFM68171_09982</name>
</gene>
<keyword evidence="4" id="KW-0560">Oxidoreductase</keyword>
<dbReference type="InterPro" id="IPR036291">
    <property type="entry name" value="NAD(P)-bd_dom_sf"/>
</dbReference>
<keyword evidence="13" id="KW-1185">Reference proteome</keyword>
<dbReference type="Gene3D" id="3.40.50.12230">
    <property type="match status" value="1"/>
</dbReference>
<name>A0ABQ0GPW2_9PEZI</name>
<dbReference type="Gene3D" id="3.40.50.720">
    <property type="entry name" value="NAD(P)-binding Rossmann-like Domain"/>
    <property type="match status" value="2"/>
</dbReference>
<dbReference type="PANTHER" id="PTHR43245:SF13">
    <property type="entry name" value="UDP-D-APIOSE_UDP-D-XYLOSE SYNTHASE 2"/>
    <property type="match status" value="1"/>
</dbReference>
<dbReference type="Proteomes" id="UP001628179">
    <property type="component" value="Unassembled WGS sequence"/>
</dbReference>
<dbReference type="RefSeq" id="XP_070921502.1">
    <property type="nucleotide sequence ID" value="XM_071065401.1"/>
</dbReference>
<evidence type="ECO:0000256" key="4">
    <source>
        <dbReference type="ARBA" id="ARBA00023002"/>
    </source>
</evidence>
<dbReference type="InterPro" id="IPR050177">
    <property type="entry name" value="Lipid_A_modif_metabolic_enz"/>
</dbReference>